<reference evidence="3" key="1">
    <citation type="submission" date="2021-06" db="EMBL/GenBank/DDBJ databases">
        <authorList>
            <person name="Kallberg Y."/>
            <person name="Tangrot J."/>
            <person name="Rosling A."/>
        </authorList>
    </citation>
    <scope>NUCLEOTIDE SEQUENCE</scope>
    <source>
        <strain evidence="3">FL966</strain>
    </source>
</reference>
<evidence type="ECO:0000256" key="1">
    <source>
        <dbReference type="SAM" id="Coils"/>
    </source>
</evidence>
<name>A0A9N8VGT9_9GLOM</name>
<protein>
    <submittedName>
        <fullName evidence="3">23789_t:CDS:1</fullName>
    </submittedName>
</protein>
<keyword evidence="4" id="KW-1185">Reference proteome</keyword>
<evidence type="ECO:0000256" key="2">
    <source>
        <dbReference type="SAM" id="SignalP"/>
    </source>
</evidence>
<dbReference type="Proteomes" id="UP000789759">
    <property type="component" value="Unassembled WGS sequence"/>
</dbReference>
<proteinExistence type="predicted"/>
<feature type="signal peptide" evidence="2">
    <location>
        <begin position="1"/>
        <end position="24"/>
    </location>
</feature>
<comment type="caution">
    <text evidence="3">The sequence shown here is derived from an EMBL/GenBank/DDBJ whole genome shotgun (WGS) entry which is preliminary data.</text>
</comment>
<keyword evidence="1" id="KW-0175">Coiled coil</keyword>
<sequence length="566" mass="62989">MTWNISSSHIILILLVLIRLNTRAGLVFAIANIRFNDVDGINLNGGIVEDTSTRKLLNNKMFKSNYKLSSKRADDNLAFINSSCDDMMSSDLTVVKKDKSKRNGPSRTAPFCIVDENGFRCDSTNQNSWRINSDNGLTFSDLEFEGEVCQIFIPPNNPNEATLLIELMVNSSFGTLYLPNITGTWERPFDFLGNCKQPFFCDTSINGGITSSKAVTNGTCRLKFSRATPCFSANQCDTHRCTGDFQQSDKGPLVTNETVVTPNGQPILSNEICAALGDLQRPLISQPLDTPTDTATSTPEIILLSVLGTGTNSDDSLRNISLSARKGVLNLFSTNKNENFSTTSRQVDFKGSKPNSSEAAIALISPVPAIKRSSLFSNSNELYNNESEIDLVSNYSNRTSLDSSNTRGSNVGSIGIINMTNVGIGRSNDNLSVQNPLEVFKLARVPSQTARIFNPDSYFQLQQNQNMFTLPEKNIKEQFTEASEEDKKIKQFTEASEKDKKIRTQLEKIEDEITRENALNATLELEDMVIVKDPNKEILEEKERQERRQKKLEMLYNQQFKGSSNV</sequence>
<keyword evidence="2" id="KW-0732">Signal</keyword>
<dbReference type="EMBL" id="CAJVQA010000011">
    <property type="protein sequence ID" value="CAG8449778.1"/>
    <property type="molecule type" value="Genomic_DNA"/>
</dbReference>
<feature type="chain" id="PRO_5040195364" evidence="2">
    <location>
        <begin position="25"/>
        <end position="566"/>
    </location>
</feature>
<dbReference type="AlphaFoldDB" id="A0A9N8VGT9"/>
<evidence type="ECO:0000313" key="3">
    <source>
        <dbReference type="EMBL" id="CAG8449778.1"/>
    </source>
</evidence>
<evidence type="ECO:0000313" key="4">
    <source>
        <dbReference type="Proteomes" id="UP000789759"/>
    </source>
</evidence>
<feature type="coiled-coil region" evidence="1">
    <location>
        <begin position="506"/>
        <end position="555"/>
    </location>
</feature>
<organism evidence="3 4">
    <name type="scientific">Cetraspora pellucida</name>
    <dbReference type="NCBI Taxonomy" id="1433469"/>
    <lineage>
        <taxon>Eukaryota</taxon>
        <taxon>Fungi</taxon>
        <taxon>Fungi incertae sedis</taxon>
        <taxon>Mucoromycota</taxon>
        <taxon>Glomeromycotina</taxon>
        <taxon>Glomeromycetes</taxon>
        <taxon>Diversisporales</taxon>
        <taxon>Gigasporaceae</taxon>
        <taxon>Cetraspora</taxon>
    </lineage>
</organism>
<accession>A0A9N8VGT9</accession>
<dbReference type="OrthoDB" id="2449058at2759"/>
<gene>
    <name evidence="3" type="ORF">CPELLU_LOCUS74</name>
</gene>